<feature type="compositionally biased region" description="Basic residues" evidence="6">
    <location>
        <begin position="286"/>
        <end position="295"/>
    </location>
</feature>
<evidence type="ECO:0000313" key="9">
    <source>
        <dbReference type="Proteomes" id="UP001556367"/>
    </source>
</evidence>
<dbReference type="PANTHER" id="PTHR14134">
    <property type="entry name" value="E3 UBIQUITIN-PROTEIN LIGASE RAD18"/>
    <property type="match status" value="1"/>
</dbReference>
<organism evidence="8 9">
    <name type="scientific">Hohenbuehelia grisea</name>
    <dbReference type="NCBI Taxonomy" id="104357"/>
    <lineage>
        <taxon>Eukaryota</taxon>
        <taxon>Fungi</taxon>
        <taxon>Dikarya</taxon>
        <taxon>Basidiomycota</taxon>
        <taxon>Agaricomycotina</taxon>
        <taxon>Agaricomycetes</taxon>
        <taxon>Agaricomycetidae</taxon>
        <taxon>Agaricales</taxon>
        <taxon>Pleurotineae</taxon>
        <taxon>Pleurotaceae</taxon>
        <taxon>Hohenbuehelia</taxon>
    </lineage>
</organism>
<reference evidence="9" key="1">
    <citation type="submission" date="2024-06" db="EMBL/GenBank/DDBJ databases">
        <title>Multi-omics analyses provide insights into the biosynthesis of the anticancer antibiotic pleurotin in Hohenbuehelia grisea.</title>
        <authorList>
            <person name="Weaver J.A."/>
            <person name="Alberti F."/>
        </authorList>
    </citation>
    <scope>NUCLEOTIDE SEQUENCE [LARGE SCALE GENOMIC DNA]</scope>
    <source>
        <strain evidence="9">T-177</strain>
    </source>
</reference>
<evidence type="ECO:0000259" key="7">
    <source>
        <dbReference type="PROSITE" id="PS50089"/>
    </source>
</evidence>
<dbReference type="InterPro" id="IPR001841">
    <property type="entry name" value="Znf_RING"/>
</dbReference>
<dbReference type="PROSITE" id="PS50089">
    <property type="entry name" value="ZF_RING_2"/>
    <property type="match status" value="1"/>
</dbReference>
<dbReference type="InterPro" id="IPR013083">
    <property type="entry name" value="Znf_RING/FYVE/PHD"/>
</dbReference>
<evidence type="ECO:0000256" key="5">
    <source>
        <dbReference type="SAM" id="Coils"/>
    </source>
</evidence>
<feature type="coiled-coil region" evidence="5">
    <location>
        <begin position="115"/>
        <end position="151"/>
    </location>
</feature>
<keyword evidence="5" id="KW-0175">Coiled coil</keyword>
<protein>
    <recommendedName>
        <fullName evidence="7">RING-type domain-containing protein</fullName>
    </recommendedName>
</protein>
<feature type="region of interest" description="Disordered" evidence="6">
    <location>
        <begin position="268"/>
        <end position="312"/>
    </location>
</feature>
<dbReference type="PROSITE" id="PS00518">
    <property type="entry name" value="ZF_RING_1"/>
    <property type="match status" value="1"/>
</dbReference>
<feature type="region of interest" description="Disordered" evidence="6">
    <location>
        <begin position="1"/>
        <end position="67"/>
    </location>
</feature>
<evidence type="ECO:0000256" key="1">
    <source>
        <dbReference type="ARBA" id="ARBA00022723"/>
    </source>
</evidence>
<evidence type="ECO:0000256" key="2">
    <source>
        <dbReference type="ARBA" id="ARBA00022771"/>
    </source>
</evidence>
<proteinExistence type="predicted"/>
<feature type="compositionally biased region" description="Basic residues" evidence="6">
    <location>
        <begin position="52"/>
        <end position="61"/>
    </location>
</feature>
<name>A0ABR3JL32_9AGAR</name>
<comment type="caution">
    <text evidence="8">The sequence shown here is derived from an EMBL/GenBank/DDBJ whole genome shotgun (WGS) entry which is preliminary data.</text>
</comment>
<dbReference type="Gene3D" id="3.30.40.10">
    <property type="entry name" value="Zinc/RING finger domain, C3HC4 (zinc finger)"/>
    <property type="match status" value="1"/>
</dbReference>
<feature type="domain" description="RING-type" evidence="7">
    <location>
        <begin position="161"/>
        <end position="246"/>
    </location>
</feature>
<dbReference type="PANTHER" id="PTHR14134:SF3">
    <property type="entry name" value="RING-CH-TYPE DOMAIN-CONTAINING PROTEIN"/>
    <property type="match status" value="1"/>
</dbReference>
<sequence>MPAARGGSSKARNINSPIPAKRTSPRTAAPKDFIVISSSSDDETRAGSSKSKPARPAHRSPSRPLGAILDVIDISDDTDEDVPPATKAPVRRDSTNWKAKFEALEKELATLKKFNQTQTDELSTLQKQLADQEAERQLRDLNEKSAEASIAPSQLEDLVTCEICTALMWKPYILPNCGHTYCESCLRDWFNTTLAQHMQAHPGYDPNQQIPQDLLDLLRHPHYRQGAEAMIAAQYAQPEYSCPTCRERVRDHPTENFSLKSVVAIVAAAQGESSPQKPKPAAPSKGRGRKGKQPAKKIEGPWDGFFPAQKAS</sequence>
<keyword evidence="1" id="KW-0479">Metal-binding</keyword>
<dbReference type="EMBL" id="JASNQZ010000006">
    <property type="protein sequence ID" value="KAL0956175.1"/>
    <property type="molecule type" value="Genomic_DNA"/>
</dbReference>
<evidence type="ECO:0000313" key="8">
    <source>
        <dbReference type="EMBL" id="KAL0956175.1"/>
    </source>
</evidence>
<dbReference type="Proteomes" id="UP001556367">
    <property type="component" value="Unassembled WGS sequence"/>
</dbReference>
<evidence type="ECO:0000256" key="3">
    <source>
        <dbReference type="ARBA" id="ARBA00022833"/>
    </source>
</evidence>
<dbReference type="SMART" id="SM00184">
    <property type="entry name" value="RING"/>
    <property type="match status" value="1"/>
</dbReference>
<dbReference type="SUPFAM" id="SSF57850">
    <property type="entry name" value="RING/U-box"/>
    <property type="match status" value="1"/>
</dbReference>
<dbReference type="Pfam" id="PF13445">
    <property type="entry name" value="zf-RING_UBOX"/>
    <property type="match status" value="1"/>
</dbReference>
<keyword evidence="2 4" id="KW-0863">Zinc-finger</keyword>
<evidence type="ECO:0000256" key="6">
    <source>
        <dbReference type="SAM" id="MobiDB-lite"/>
    </source>
</evidence>
<dbReference type="InterPro" id="IPR027370">
    <property type="entry name" value="Znf-RING_euk"/>
</dbReference>
<evidence type="ECO:0000256" key="4">
    <source>
        <dbReference type="PROSITE-ProRule" id="PRU00175"/>
    </source>
</evidence>
<dbReference type="InterPro" id="IPR017907">
    <property type="entry name" value="Znf_RING_CS"/>
</dbReference>
<keyword evidence="3" id="KW-0862">Zinc</keyword>
<dbReference type="InterPro" id="IPR039577">
    <property type="entry name" value="Rad18"/>
</dbReference>
<keyword evidence="9" id="KW-1185">Reference proteome</keyword>
<gene>
    <name evidence="8" type="ORF">HGRIS_002335</name>
</gene>
<accession>A0ABR3JL32</accession>